<dbReference type="EMBL" id="GBRH01249098">
    <property type="protein sequence ID" value="JAD48797.1"/>
    <property type="molecule type" value="Transcribed_RNA"/>
</dbReference>
<accession>A0A0A9ANX6</accession>
<protein>
    <submittedName>
        <fullName evidence="1">Uncharacterized protein</fullName>
    </submittedName>
</protein>
<sequence length="39" mass="4280">MECFNGTGKCLLNKSCSGCLRAHGSPVKYMYSQATSRLH</sequence>
<dbReference type="AlphaFoldDB" id="A0A0A9ANX6"/>
<name>A0A0A9ANX6_ARUDO</name>
<reference evidence="1" key="2">
    <citation type="journal article" date="2015" name="Data Brief">
        <title>Shoot transcriptome of the giant reed, Arundo donax.</title>
        <authorList>
            <person name="Barrero R.A."/>
            <person name="Guerrero F.D."/>
            <person name="Moolhuijzen P."/>
            <person name="Goolsby J.A."/>
            <person name="Tidwell J."/>
            <person name="Bellgard S.E."/>
            <person name="Bellgard M.I."/>
        </authorList>
    </citation>
    <scope>NUCLEOTIDE SEQUENCE</scope>
    <source>
        <tissue evidence="1">Shoot tissue taken approximately 20 cm above the soil surface</tissue>
    </source>
</reference>
<proteinExistence type="predicted"/>
<organism evidence="1">
    <name type="scientific">Arundo donax</name>
    <name type="common">Giant reed</name>
    <name type="synonym">Donax arundinaceus</name>
    <dbReference type="NCBI Taxonomy" id="35708"/>
    <lineage>
        <taxon>Eukaryota</taxon>
        <taxon>Viridiplantae</taxon>
        <taxon>Streptophyta</taxon>
        <taxon>Embryophyta</taxon>
        <taxon>Tracheophyta</taxon>
        <taxon>Spermatophyta</taxon>
        <taxon>Magnoliopsida</taxon>
        <taxon>Liliopsida</taxon>
        <taxon>Poales</taxon>
        <taxon>Poaceae</taxon>
        <taxon>PACMAD clade</taxon>
        <taxon>Arundinoideae</taxon>
        <taxon>Arundineae</taxon>
        <taxon>Arundo</taxon>
    </lineage>
</organism>
<reference evidence="1" key="1">
    <citation type="submission" date="2014-09" db="EMBL/GenBank/DDBJ databases">
        <authorList>
            <person name="Magalhaes I.L.F."/>
            <person name="Oliveira U."/>
            <person name="Santos F.R."/>
            <person name="Vidigal T.H.D.A."/>
            <person name="Brescovit A.D."/>
            <person name="Santos A.J."/>
        </authorList>
    </citation>
    <scope>NUCLEOTIDE SEQUENCE</scope>
    <source>
        <tissue evidence="1">Shoot tissue taken approximately 20 cm above the soil surface</tissue>
    </source>
</reference>
<evidence type="ECO:0000313" key="1">
    <source>
        <dbReference type="EMBL" id="JAD48797.1"/>
    </source>
</evidence>